<reference evidence="3" key="1">
    <citation type="journal article" date="2022" name="ISME J.">
        <title>Genetic and phylogenetic analysis of dissimilatory iodate-reducing bacteria identifies potential niches across the world's oceans.</title>
        <authorList>
            <person name="Reyes-Umana V."/>
            <person name="Henning Z."/>
            <person name="Lee K."/>
            <person name="Barnum T.P."/>
            <person name="Coates J.D."/>
        </authorList>
    </citation>
    <scope>NUCLEOTIDE SEQUENCE [LARGE SCALE GENOMIC DNA]</scope>
    <source>
        <strain evidence="3">IR12</strain>
    </source>
</reference>
<dbReference type="InterPro" id="IPR017532">
    <property type="entry name" value="Hydrolase-2_PEP"/>
</dbReference>
<dbReference type="Pfam" id="PF12146">
    <property type="entry name" value="Hydrolase_4"/>
    <property type="match status" value="1"/>
</dbReference>
<protein>
    <submittedName>
        <fullName evidence="2">Hydrolase 2, exosortase A system-associated</fullName>
    </submittedName>
</protein>
<dbReference type="Proteomes" id="UP000694660">
    <property type="component" value="Unassembled WGS sequence"/>
</dbReference>
<feature type="domain" description="Serine aminopeptidase S33" evidence="1">
    <location>
        <begin position="25"/>
        <end position="159"/>
    </location>
</feature>
<sequence length="276" mass="29682">MTMRPFFLESDGARLFALECLPQGRPRGAVLYVPPFAEEMNRCRAIVAEQARAFAHLGYASLCIDLFGTGESEGEFEDARWDIWERNVSDAASWLADKTGQAVTLWGFRLGALLAASVAAKAPGRYPQLLLWQPVADGKPFVTQTLRQRVAWLMGQGLPAESTDDIRAALAGGAVVEVAGYSLSGPLVEGISAQKLGALSGLEGVRIDWFEHVADAGAELSIACRRNLDALEKLGAQVTAHPFVGAPLWQLHKRDEAPDLVAQTTARYAPAATPPA</sequence>
<name>A0A944D675_DENI1</name>
<dbReference type="SUPFAM" id="SSF53474">
    <property type="entry name" value="alpha/beta-Hydrolases"/>
    <property type="match status" value="1"/>
</dbReference>
<keyword evidence="3" id="KW-1185">Reference proteome</keyword>
<dbReference type="AlphaFoldDB" id="A0A944D675"/>
<proteinExistence type="predicted"/>
<evidence type="ECO:0000313" key="2">
    <source>
        <dbReference type="EMBL" id="MBT0960590.1"/>
    </source>
</evidence>
<keyword evidence="2" id="KW-0378">Hydrolase</keyword>
<evidence type="ECO:0000259" key="1">
    <source>
        <dbReference type="Pfam" id="PF12146"/>
    </source>
</evidence>
<dbReference type="Gene3D" id="3.40.50.1820">
    <property type="entry name" value="alpha/beta hydrolase"/>
    <property type="match status" value="1"/>
</dbReference>
<comment type="caution">
    <text evidence="2">The sequence shown here is derived from an EMBL/GenBank/DDBJ whole genome shotgun (WGS) entry which is preliminary data.</text>
</comment>
<dbReference type="NCBIfam" id="TIGR03101">
    <property type="entry name" value="hydr2_PEP"/>
    <property type="match status" value="1"/>
</dbReference>
<gene>
    <name evidence="2" type="ORF">I8J34_05310</name>
</gene>
<organism evidence="2 3">
    <name type="scientific">Denitromonas iodatirespirans</name>
    <dbReference type="NCBI Taxonomy" id="2795389"/>
    <lineage>
        <taxon>Bacteria</taxon>
        <taxon>Pseudomonadati</taxon>
        <taxon>Pseudomonadota</taxon>
        <taxon>Betaproteobacteria</taxon>
        <taxon>Rhodocyclales</taxon>
        <taxon>Zoogloeaceae</taxon>
        <taxon>Denitromonas</taxon>
    </lineage>
</organism>
<accession>A0A944D675</accession>
<dbReference type="GO" id="GO:0016787">
    <property type="term" value="F:hydrolase activity"/>
    <property type="evidence" value="ECO:0007669"/>
    <property type="project" value="UniProtKB-KW"/>
</dbReference>
<dbReference type="InterPro" id="IPR022742">
    <property type="entry name" value="Hydrolase_4"/>
</dbReference>
<evidence type="ECO:0000313" key="3">
    <source>
        <dbReference type="Proteomes" id="UP000694660"/>
    </source>
</evidence>
<dbReference type="InterPro" id="IPR029058">
    <property type="entry name" value="AB_hydrolase_fold"/>
</dbReference>
<dbReference type="RefSeq" id="WP_214360345.1">
    <property type="nucleotide sequence ID" value="NZ_JAEKFT010000004.1"/>
</dbReference>
<dbReference type="EMBL" id="JAEKFT010000004">
    <property type="protein sequence ID" value="MBT0960590.1"/>
    <property type="molecule type" value="Genomic_DNA"/>
</dbReference>